<accession>A0A5B7FGQ7</accession>
<sequence>MRGAARLGSFAADATLLGRGRVVPVGRLVRLVVRALAPQKTSVSRKLEEPYIGSLVEEGDVSGDQTVEVILSTQPADTFRDR</sequence>
<gene>
    <name evidence="1" type="ORF">E2C01_038406</name>
</gene>
<proteinExistence type="predicted"/>
<organism evidence="1 2">
    <name type="scientific">Portunus trituberculatus</name>
    <name type="common">Swimming crab</name>
    <name type="synonym">Neptunus trituberculatus</name>
    <dbReference type="NCBI Taxonomy" id="210409"/>
    <lineage>
        <taxon>Eukaryota</taxon>
        <taxon>Metazoa</taxon>
        <taxon>Ecdysozoa</taxon>
        <taxon>Arthropoda</taxon>
        <taxon>Crustacea</taxon>
        <taxon>Multicrustacea</taxon>
        <taxon>Malacostraca</taxon>
        <taxon>Eumalacostraca</taxon>
        <taxon>Eucarida</taxon>
        <taxon>Decapoda</taxon>
        <taxon>Pleocyemata</taxon>
        <taxon>Brachyura</taxon>
        <taxon>Eubrachyura</taxon>
        <taxon>Portunoidea</taxon>
        <taxon>Portunidae</taxon>
        <taxon>Portuninae</taxon>
        <taxon>Portunus</taxon>
    </lineage>
</organism>
<name>A0A5B7FGQ7_PORTR</name>
<reference evidence="1 2" key="1">
    <citation type="submission" date="2019-05" db="EMBL/GenBank/DDBJ databases">
        <title>Another draft genome of Portunus trituberculatus and its Hox gene families provides insights of decapod evolution.</title>
        <authorList>
            <person name="Jeong J.-H."/>
            <person name="Song I."/>
            <person name="Kim S."/>
            <person name="Choi T."/>
            <person name="Kim D."/>
            <person name="Ryu S."/>
            <person name="Kim W."/>
        </authorList>
    </citation>
    <scope>NUCLEOTIDE SEQUENCE [LARGE SCALE GENOMIC DNA]</scope>
    <source>
        <tissue evidence="1">Muscle</tissue>
    </source>
</reference>
<dbReference type="Proteomes" id="UP000324222">
    <property type="component" value="Unassembled WGS sequence"/>
</dbReference>
<dbReference type="EMBL" id="VSRR010006409">
    <property type="protein sequence ID" value="MPC44727.1"/>
    <property type="molecule type" value="Genomic_DNA"/>
</dbReference>
<evidence type="ECO:0000313" key="2">
    <source>
        <dbReference type="Proteomes" id="UP000324222"/>
    </source>
</evidence>
<keyword evidence="2" id="KW-1185">Reference proteome</keyword>
<evidence type="ECO:0000313" key="1">
    <source>
        <dbReference type="EMBL" id="MPC44727.1"/>
    </source>
</evidence>
<comment type="caution">
    <text evidence="1">The sequence shown here is derived from an EMBL/GenBank/DDBJ whole genome shotgun (WGS) entry which is preliminary data.</text>
</comment>
<dbReference type="AlphaFoldDB" id="A0A5B7FGQ7"/>
<protein>
    <submittedName>
        <fullName evidence="1">Uncharacterized protein</fullName>
    </submittedName>
</protein>